<dbReference type="AlphaFoldDB" id="A0A653BXT2"/>
<dbReference type="SMART" id="SM00557">
    <property type="entry name" value="IG_FLMN"/>
    <property type="match status" value="1"/>
</dbReference>
<keyword evidence="2" id="KW-0677">Repeat</keyword>
<evidence type="ECO:0000313" key="5">
    <source>
        <dbReference type="EMBL" id="VEN40071.1"/>
    </source>
</evidence>
<dbReference type="OrthoDB" id="6756820at2759"/>
<dbReference type="PANTHER" id="PTHR38537">
    <property type="entry name" value="JITTERBUG, ISOFORM N"/>
    <property type="match status" value="1"/>
</dbReference>
<keyword evidence="6" id="KW-1185">Reference proteome</keyword>
<gene>
    <name evidence="5" type="ORF">CALMAC_LOCUS4367</name>
</gene>
<dbReference type="InterPro" id="IPR014756">
    <property type="entry name" value="Ig_E-set"/>
</dbReference>
<organism evidence="5 6">
    <name type="scientific">Callosobruchus maculatus</name>
    <name type="common">Southern cowpea weevil</name>
    <name type="synonym">Pulse bruchid</name>
    <dbReference type="NCBI Taxonomy" id="64391"/>
    <lineage>
        <taxon>Eukaryota</taxon>
        <taxon>Metazoa</taxon>
        <taxon>Ecdysozoa</taxon>
        <taxon>Arthropoda</taxon>
        <taxon>Hexapoda</taxon>
        <taxon>Insecta</taxon>
        <taxon>Pterygota</taxon>
        <taxon>Neoptera</taxon>
        <taxon>Endopterygota</taxon>
        <taxon>Coleoptera</taxon>
        <taxon>Polyphaga</taxon>
        <taxon>Cucujiformia</taxon>
        <taxon>Chrysomeloidea</taxon>
        <taxon>Chrysomelidae</taxon>
        <taxon>Bruchinae</taxon>
        <taxon>Bruchini</taxon>
        <taxon>Callosobruchus</taxon>
    </lineage>
</organism>
<dbReference type="Pfam" id="PF00630">
    <property type="entry name" value="Filamin"/>
    <property type="match status" value="1"/>
</dbReference>
<dbReference type="InterPro" id="IPR017868">
    <property type="entry name" value="Filamin/ABP280_repeat-like"/>
</dbReference>
<evidence type="ECO:0000256" key="4">
    <source>
        <dbReference type="SAM" id="MobiDB-lite"/>
    </source>
</evidence>
<evidence type="ECO:0000256" key="1">
    <source>
        <dbReference type="ARBA" id="ARBA00009238"/>
    </source>
</evidence>
<protein>
    <submittedName>
        <fullName evidence="5">Uncharacterized protein</fullName>
    </submittedName>
</protein>
<dbReference type="InterPro" id="IPR001298">
    <property type="entry name" value="Filamin/ABP280_rpt"/>
</dbReference>
<accession>A0A653BXT2</accession>
<feature type="non-terminal residue" evidence="5">
    <location>
        <position position="88"/>
    </location>
</feature>
<dbReference type="SUPFAM" id="SSF81296">
    <property type="entry name" value="E set domains"/>
    <property type="match status" value="1"/>
</dbReference>
<dbReference type="Gene3D" id="2.60.40.10">
    <property type="entry name" value="Immunoglobulins"/>
    <property type="match status" value="1"/>
</dbReference>
<dbReference type="GO" id="GO:0051015">
    <property type="term" value="F:actin filament binding"/>
    <property type="evidence" value="ECO:0007669"/>
    <property type="project" value="InterPro"/>
</dbReference>
<dbReference type="Proteomes" id="UP000410492">
    <property type="component" value="Unassembled WGS sequence"/>
</dbReference>
<feature type="region of interest" description="Disordered" evidence="4">
    <location>
        <begin position="1"/>
        <end position="24"/>
    </location>
</feature>
<evidence type="ECO:0000256" key="3">
    <source>
        <dbReference type="PROSITE-ProRule" id="PRU00087"/>
    </source>
</evidence>
<proteinExistence type="inferred from homology"/>
<dbReference type="PANTHER" id="PTHR38537:SF8">
    <property type="entry name" value="FILAMIN-A"/>
    <property type="match status" value="1"/>
</dbReference>
<feature type="repeat" description="Filamin" evidence="3">
    <location>
        <begin position="20"/>
        <end position="88"/>
    </location>
</feature>
<dbReference type="GO" id="GO:0030036">
    <property type="term" value="P:actin cytoskeleton organization"/>
    <property type="evidence" value="ECO:0007669"/>
    <property type="project" value="InterPro"/>
</dbReference>
<dbReference type="InterPro" id="IPR044801">
    <property type="entry name" value="Filamin"/>
</dbReference>
<sequence>MMTYLSQYPNAKIKPGAPLRPKRDFNKVRAYGPGLDPTGHEVGIPTSFTVETFAAGQGKVDVILVGPRGQREPVDVRFNNDKNLTYTV</sequence>
<evidence type="ECO:0000313" key="6">
    <source>
        <dbReference type="Proteomes" id="UP000410492"/>
    </source>
</evidence>
<dbReference type="EMBL" id="CAACVG010006292">
    <property type="protein sequence ID" value="VEN40071.1"/>
    <property type="molecule type" value="Genomic_DNA"/>
</dbReference>
<reference evidence="5 6" key="1">
    <citation type="submission" date="2019-01" db="EMBL/GenBank/DDBJ databases">
        <authorList>
            <person name="Sayadi A."/>
        </authorList>
    </citation>
    <scope>NUCLEOTIDE SEQUENCE [LARGE SCALE GENOMIC DNA]</scope>
</reference>
<dbReference type="InterPro" id="IPR013783">
    <property type="entry name" value="Ig-like_fold"/>
</dbReference>
<name>A0A653BXT2_CALMS</name>
<evidence type="ECO:0000256" key="2">
    <source>
        <dbReference type="ARBA" id="ARBA00022737"/>
    </source>
</evidence>
<comment type="similarity">
    <text evidence="1">Belongs to the filamin family.</text>
</comment>
<dbReference type="PROSITE" id="PS50194">
    <property type="entry name" value="FILAMIN_REPEAT"/>
    <property type="match status" value="1"/>
</dbReference>